<evidence type="ECO:0000256" key="5">
    <source>
        <dbReference type="NCBIfam" id="TIGR00020"/>
    </source>
</evidence>
<dbReference type="Gene3D" id="1.20.58.410">
    <property type="entry name" value="Release factor"/>
    <property type="match status" value="1"/>
</dbReference>
<comment type="subcellular location">
    <subcellularLocation>
        <location evidence="4">Cytoplasm</location>
    </subcellularLocation>
</comment>
<dbReference type="InterPro" id="IPR000352">
    <property type="entry name" value="Pep_chain_release_fac_I"/>
</dbReference>
<sequence>MVRRRFDVWAQKAYTQVLWICRPYNTGSRPFGGIFDIAGKETRLKELDTQINDPSLWNDPAHARKISQEAARLRKAVEGYRRLESDLQGLLELWPELSAEEREQMQPELERAGRELEDLYHQTLLGFPYAENAAIVTIKPGAGGTEACDWAQMLYRMYTRFAERKGFNLELVDLEPGAEAGIDQAQFIVRGENAYGLLSAEAGVHRLVRPSPFNAQGKRQTSFAAVEVMPEVDESVDVQIAPEDLRIDVMRSQGKGGQGVNTTDSAVRVVHLPTGIIVKCQVTRSQQKNKEMAMNILRSKLFEIEWKKKQEELARLKGESRPIEWGSQIRSYVLDKQYIKDHRTGEMRHDPENVLDGDLESLIWAGLEWKAGRREAVASADEE</sequence>
<feature type="domain" description="Prokaryotic-type class I peptide chain release factors" evidence="6">
    <location>
        <begin position="251"/>
        <end position="267"/>
    </location>
</feature>
<comment type="function">
    <text evidence="4">Peptide chain release factor 2 directs the termination of translation in response to the peptide chain termination codons UGA and UAA.</text>
</comment>
<organism evidence="7 8">
    <name type="scientific">Meiothermus taiwanensis WR-220</name>
    <dbReference type="NCBI Taxonomy" id="1339250"/>
    <lineage>
        <taxon>Bacteria</taxon>
        <taxon>Thermotogati</taxon>
        <taxon>Deinococcota</taxon>
        <taxon>Deinococci</taxon>
        <taxon>Thermales</taxon>
        <taxon>Thermaceae</taxon>
        <taxon>Meiothermus</taxon>
    </lineage>
</organism>
<dbReference type="SUPFAM" id="SSF75620">
    <property type="entry name" value="Release factor"/>
    <property type="match status" value="1"/>
</dbReference>
<comment type="PTM">
    <text evidence="4">Methylated by PrmC. Methylation increases the termination efficiency of RF2.</text>
</comment>
<dbReference type="NCBIfam" id="TIGR00020">
    <property type="entry name" value="prfB"/>
    <property type="match status" value="1"/>
</dbReference>
<evidence type="ECO:0000259" key="6">
    <source>
        <dbReference type="PROSITE" id="PS00745"/>
    </source>
</evidence>
<protein>
    <recommendedName>
        <fullName evidence="4 5">Peptide chain release factor 2</fullName>
        <shortName evidence="4">RF-2</shortName>
    </recommendedName>
</protein>
<keyword evidence="4" id="KW-0963">Cytoplasm</keyword>
<feature type="modified residue" description="N5-methylglutamine" evidence="4">
    <location>
        <position position="258"/>
    </location>
</feature>
<evidence type="ECO:0000256" key="4">
    <source>
        <dbReference type="HAMAP-Rule" id="MF_00094"/>
    </source>
</evidence>
<keyword evidence="8" id="KW-1185">Reference proteome</keyword>
<dbReference type="PANTHER" id="PTHR43116:SF3">
    <property type="entry name" value="CLASS I PEPTIDE CHAIN RELEASE FACTOR"/>
    <property type="match status" value="1"/>
</dbReference>
<evidence type="ECO:0000256" key="2">
    <source>
        <dbReference type="ARBA" id="ARBA00022481"/>
    </source>
</evidence>
<name>A0ABM6WIJ4_9DEIN</name>
<dbReference type="InterPro" id="IPR004374">
    <property type="entry name" value="PrfB"/>
</dbReference>
<comment type="similarity">
    <text evidence="1 4">Belongs to the prokaryotic/mitochondrial release factor family.</text>
</comment>
<accession>A0ABM6WIJ4</accession>
<keyword evidence="2 4" id="KW-0488">Methylation</keyword>
<evidence type="ECO:0000256" key="1">
    <source>
        <dbReference type="ARBA" id="ARBA00010835"/>
    </source>
</evidence>
<dbReference type="Pfam" id="PF00472">
    <property type="entry name" value="RF-1"/>
    <property type="match status" value="1"/>
</dbReference>
<gene>
    <name evidence="4 7" type="primary">prfB</name>
    <name evidence="7" type="ORF">Mtai_v1c16720</name>
</gene>
<evidence type="ECO:0000313" key="8">
    <source>
        <dbReference type="Proteomes" id="UP000263013"/>
    </source>
</evidence>
<dbReference type="HAMAP" id="MF_00094">
    <property type="entry name" value="Rel_fac_2"/>
    <property type="match status" value="1"/>
</dbReference>
<dbReference type="PROSITE" id="PS00745">
    <property type="entry name" value="RF_PROK_I"/>
    <property type="match status" value="1"/>
</dbReference>
<dbReference type="InterPro" id="IPR005139">
    <property type="entry name" value="PCRF"/>
</dbReference>
<reference evidence="7 8" key="1">
    <citation type="submission" date="2017-05" db="EMBL/GenBank/DDBJ databases">
        <title>Complete genome sequence of Meiothermus taiwanensis WR-220.</title>
        <authorList>
            <person name="Wu W.-L."/>
            <person name="Lo W.-S."/>
            <person name="Kuo C.-H."/>
            <person name="Wu S.-H."/>
        </authorList>
    </citation>
    <scope>NUCLEOTIDE SEQUENCE [LARGE SCALE GENOMIC DNA]</scope>
    <source>
        <strain evidence="7 8">WR-220</strain>
    </source>
</reference>
<dbReference type="SMART" id="SM00937">
    <property type="entry name" value="PCRF"/>
    <property type="match status" value="1"/>
</dbReference>
<dbReference type="Gene3D" id="3.30.70.1660">
    <property type="match status" value="1"/>
</dbReference>
<dbReference type="Gene3D" id="3.30.160.20">
    <property type="match status" value="1"/>
</dbReference>
<keyword evidence="3 4" id="KW-0648">Protein biosynthesis</keyword>
<dbReference type="EMBL" id="CP021130">
    <property type="protein sequence ID" value="AWR86911.1"/>
    <property type="molecule type" value="Genomic_DNA"/>
</dbReference>
<evidence type="ECO:0000313" key="7">
    <source>
        <dbReference type="EMBL" id="AWR86911.1"/>
    </source>
</evidence>
<dbReference type="Pfam" id="PF03462">
    <property type="entry name" value="PCRF"/>
    <property type="match status" value="1"/>
</dbReference>
<proteinExistence type="inferred from homology"/>
<dbReference type="InterPro" id="IPR045853">
    <property type="entry name" value="Pep_chain_release_fac_I_sf"/>
</dbReference>
<dbReference type="Proteomes" id="UP000263013">
    <property type="component" value="Chromosome"/>
</dbReference>
<evidence type="ECO:0000256" key="3">
    <source>
        <dbReference type="ARBA" id="ARBA00022917"/>
    </source>
</evidence>
<dbReference type="PANTHER" id="PTHR43116">
    <property type="entry name" value="PEPTIDE CHAIN RELEASE FACTOR 2"/>
    <property type="match status" value="1"/>
</dbReference>